<feature type="compositionally biased region" description="Basic and acidic residues" evidence="1">
    <location>
        <begin position="467"/>
        <end position="476"/>
    </location>
</feature>
<proteinExistence type="predicted"/>
<feature type="compositionally biased region" description="Basic and acidic residues" evidence="1">
    <location>
        <begin position="411"/>
        <end position="459"/>
    </location>
</feature>
<feature type="compositionally biased region" description="Basic and acidic residues" evidence="1">
    <location>
        <begin position="303"/>
        <end position="314"/>
    </location>
</feature>
<feature type="compositionally biased region" description="Basic and acidic residues" evidence="1">
    <location>
        <begin position="939"/>
        <end position="950"/>
    </location>
</feature>
<evidence type="ECO:0000256" key="1">
    <source>
        <dbReference type="SAM" id="MobiDB-lite"/>
    </source>
</evidence>
<feature type="compositionally biased region" description="Basic and acidic residues" evidence="1">
    <location>
        <begin position="485"/>
        <end position="500"/>
    </location>
</feature>
<feature type="compositionally biased region" description="Basic and acidic residues" evidence="1">
    <location>
        <begin position="1"/>
        <end position="10"/>
    </location>
</feature>
<feature type="region of interest" description="Disordered" evidence="1">
    <location>
        <begin position="49"/>
        <end position="79"/>
    </location>
</feature>
<dbReference type="VEuPathDB" id="PlasmoDB:PKA1H_070026500"/>
<feature type="compositionally biased region" description="Basic and acidic residues" evidence="1">
    <location>
        <begin position="271"/>
        <end position="289"/>
    </location>
</feature>
<feature type="compositionally biased region" description="Polar residues" evidence="1">
    <location>
        <begin position="104"/>
        <end position="113"/>
    </location>
</feature>
<feature type="region of interest" description="Disordered" evidence="1">
    <location>
        <begin position="740"/>
        <end position="1025"/>
    </location>
</feature>
<dbReference type="Proteomes" id="UP000195012">
    <property type="component" value="Unassembled WGS sequence"/>
</dbReference>
<dbReference type="eggNOG" id="ENOG502T69K">
    <property type="taxonomic scope" value="Eukaryota"/>
</dbReference>
<accession>A0A1Y3DVU3</accession>
<feature type="compositionally biased region" description="Polar residues" evidence="1">
    <location>
        <begin position="172"/>
        <end position="182"/>
    </location>
</feature>
<dbReference type="VEuPathDB" id="PlasmoDB:PKNOH_S06423100"/>
<feature type="compositionally biased region" description="Basic and acidic residues" evidence="1">
    <location>
        <begin position="968"/>
        <end position="997"/>
    </location>
</feature>
<dbReference type="OMA" id="WKMVARN"/>
<organism evidence="2 3">
    <name type="scientific">Plasmodium knowlesi</name>
    <dbReference type="NCBI Taxonomy" id="5850"/>
    <lineage>
        <taxon>Eukaryota</taxon>
        <taxon>Sar</taxon>
        <taxon>Alveolata</taxon>
        <taxon>Apicomplexa</taxon>
        <taxon>Aconoidasida</taxon>
        <taxon>Haemosporida</taxon>
        <taxon>Plasmodiidae</taxon>
        <taxon>Plasmodium</taxon>
        <taxon>Plasmodium (Plasmodium)</taxon>
    </lineage>
</organism>
<protein>
    <submittedName>
        <fullName evidence="2">Uncharacterized protein</fullName>
    </submittedName>
</protein>
<evidence type="ECO:0000313" key="3">
    <source>
        <dbReference type="Proteomes" id="UP000195012"/>
    </source>
</evidence>
<name>A0A1Y3DVU3_PLAKN</name>
<feature type="compositionally biased region" description="Basic and acidic residues" evidence="1">
    <location>
        <begin position="383"/>
        <end position="394"/>
    </location>
</feature>
<dbReference type="EMBL" id="NETL01000020">
    <property type="protein sequence ID" value="OTN67386.1"/>
    <property type="molecule type" value="Genomic_DNA"/>
</dbReference>
<feature type="region of interest" description="Disordered" evidence="1">
    <location>
        <begin position="1"/>
        <end position="28"/>
    </location>
</feature>
<dbReference type="OrthoDB" id="385054at2759"/>
<feature type="compositionally biased region" description="Basic residues" evidence="1">
    <location>
        <begin position="890"/>
        <end position="935"/>
    </location>
</feature>
<feature type="region of interest" description="Disordered" evidence="1">
    <location>
        <begin position="104"/>
        <end position="556"/>
    </location>
</feature>
<feature type="compositionally biased region" description="Basic and acidic residues" evidence="1">
    <location>
        <begin position="537"/>
        <end position="546"/>
    </location>
</feature>
<gene>
    <name evidence="2" type="ORF">PKNOH_S06423100</name>
</gene>
<sequence>MDLNDKRNGEKQQLSSGAMEEDGNEMVRKKCNTNKRIYIKYHEGEYYKEEENEDGGIPHKRNKRPSRTPPSIDDHEVDKGKVYHLAKNGKKAKVLNELSFRALSTSGRANNLTRDGDDQDNYDGGDHRGKGIKCRNNGGGHDHSHERKMHNMRKMALYPSHTDTSPGGKANLGSNSIPSSVSLKKGSGAQEDESTADEHTPRNRGRKIYKLKSNLGSSPFMFHPDGRRRRVSLTGRRSFSQSSVETSEGNFQGGKYVKEGRGDCQQGASHGSDESDKRCKRGERDERDKHAKRRGSYEASSPYEDKYLTQEAKRGEHRHHHYVVEGRGRPHGAHRSGESVRREYETSSGYRRESALNKFERNEIHKGEKHSSRRSGSPSSGRSRSEGAHGRNELGRPYYSRRKRQYSPPSEEDRPNTYREKWQSVKEKQDWHKDGRNYYHGEGDYQKELPPKENYRESLSRGGSAKLSEDREDTNLKRRKKEYHKNREWRERPLHPHRDEENESSTGGEEPKAYYDNHSREREQRSGKYDLQSNECSSRKRDRSEMDNEVPIYDQRRHYYPHEEEYHPRGRNHIKLLNKWKGDIDDEEKKEEFKPSFDDRLHDQFEGEYHGDRHNEKNPCRNRRCDKSGEIGSDIFVNELNSERIKKKKKFEFVQIDGNVEIELLYDADFTNWVSDDRGVSEEAGIGRNGDDVVGGEPIHIKFRNSHLRKFVLCSNPVGVGKVTPPGEWSHSFTHKRSVSIRSSDGSTYSHNNYAPSSRVANYKQGEYKQNKNPPTSFVGNKYYDVSLLKKRGSHSDRSESPDSFRRNGHVSSKNSVSKYDCKIERPKHISSVDGEENKSRSSSASAVRDTFVECENGREGKLQGGSRWGGDRRKCPRDHQVEDNERMYGGRRGRSRSRNSGRSRSRNSGRSRSSNRGRSRSSSRGSNRRRRRLSISRDTTHNTHGDSRIQEMITPRKYSGHRGLNGMEREKDKEHSQGENYGRRSPEHAVHAEGSKSPHAQSGMNVEGESNHRRKGKNYGNDTRITEKDVNRTGAQEKVATIPTWVNVPEFGSIPNYINEIIKNMNSSYEINEPIDMLNLKAGKSFRTPELLHFVKQMTSTKSFLNFLEKRKEAQRKWKMVARNIVHEEFKILSDSISSDVIDAKIKYLTNSLRSL</sequence>
<dbReference type="AlphaFoldDB" id="A0A1Y3DVU3"/>
<feature type="compositionally biased region" description="Polar residues" evidence="1">
    <location>
        <begin position="239"/>
        <end position="250"/>
    </location>
</feature>
<dbReference type="VEuPathDB" id="PlasmoDB:PKNH_0721400"/>
<feature type="compositionally biased region" description="Basic and acidic residues" evidence="1">
    <location>
        <begin position="509"/>
        <end position="528"/>
    </location>
</feature>
<evidence type="ECO:0000313" key="2">
    <source>
        <dbReference type="EMBL" id="OTN67386.1"/>
    </source>
</evidence>
<feature type="compositionally biased region" description="Basic and acidic residues" evidence="1">
    <location>
        <begin position="335"/>
        <end position="370"/>
    </location>
</feature>
<feature type="compositionally biased region" description="Polar residues" evidence="1">
    <location>
        <begin position="740"/>
        <end position="760"/>
    </location>
</feature>
<feature type="compositionally biased region" description="Basic and acidic residues" evidence="1">
    <location>
        <begin position="794"/>
        <end position="806"/>
    </location>
</feature>
<reference evidence="2 3" key="1">
    <citation type="submission" date="2017-05" db="EMBL/GenBank/DDBJ databases">
        <title>PacBio assembly of a Plasmodium knowlesi genome sequence with Hi-C correction and manual annotation of the SICAvar gene family.</title>
        <authorList>
            <person name="Lapp S.A."/>
            <person name="Geraldo J.A."/>
            <person name="Chien J.-T."/>
            <person name="Ay F."/>
            <person name="Pakala S.B."/>
            <person name="Batugedara G."/>
            <person name="Humphrey J.C."/>
            <person name="Debarry J.D."/>
            <person name="Le Roch K.G."/>
            <person name="Galinski M.R."/>
            <person name="Kissinger J.C."/>
        </authorList>
    </citation>
    <scope>NUCLEOTIDE SEQUENCE [LARGE SCALE GENOMIC DNA]</scope>
    <source>
        <strain evidence="3">Malayan Strain Pk1 (A+)</strain>
    </source>
</reference>
<feature type="compositionally biased region" description="Basic and acidic residues" evidence="1">
    <location>
        <begin position="870"/>
        <end position="889"/>
    </location>
</feature>
<comment type="caution">
    <text evidence="2">The sequence shown here is derived from an EMBL/GenBank/DDBJ whole genome shotgun (WGS) entry which is preliminary data.</text>
</comment>